<dbReference type="EMBL" id="JAVLET010000020">
    <property type="protein sequence ID" value="KAL0465019.1"/>
    <property type="molecule type" value="Genomic_DNA"/>
</dbReference>
<evidence type="ECO:0000313" key="5">
    <source>
        <dbReference type="Proteomes" id="UP001451303"/>
    </source>
</evidence>
<gene>
    <name evidence="4" type="ORF">QR685DRAFT_539624</name>
</gene>
<dbReference type="Pfam" id="PF01613">
    <property type="entry name" value="Flavin_Reduct"/>
    <property type="match status" value="1"/>
</dbReference>
<feature type="region of interest" description="Disordered" evidence="2">
    <location>
        <begin position="103"/>
        <end position="132"/>
    </location>
</feature>
<keyword evidence="5" id="KW-1185">Reference proteome</keyword>
<organism evidence="4 5">
    <name type="scientific">Neurospora intermedia</name>
    <dbReference type="NCBI Taxonomy" id="5142"/>
    <lineage>
        <taxon>Eukaryota</taxon>
        <taxon>Fungi</taxon>
        <taxon>Dikarya</taxon>
        <taxon>Ascomycota</taxon>
        <taxon>Pezizomycotina</taxon>
        <taxon>Sordariomycetes</taxon>
        <taxon>Sordariomycetidae</taxon>
        <taxon>Sordariales</taxon>
        <taxon>Sordariaceae</taxon>
        <taxon>Neurospora</taxon>
    </lineage>
</organism>
<dbReference type="SUPFAM" id="SSF50475">
    <property type="entry name" value="FMN-binding split barrel"/>
    <property type="match status" value="1"/>
</dbReference>
<keyword evidence="1" id="KW-0560">Oxidoreductase</keyword>
<sequence>MEGTFARFISCQTTSSPAFQRLSIFFNWLSAKPLNGSEMSGRRVLGFTAEQAHICNRNGIYPVQSQKPSIRIMTAAAQWRVAARQHARTSRLVRRAIHTSHIHAREWTITDPKPPSPPNRPHHPPGPAHKKLSPIAERTRSLMRLFPHSVVVCTSIDTHTHDHSLQSHKPRKPTMRGMTMSSLTCLGLSPSPIVSFNITHPSRTLDALRASRRFNIHVLTDDIAGAAIADWMTRGNSEGPEKVFRGLESECGCVVANLEAMDMRRDDGEAPVLDGDGVLYIMKCRVLEEPMAGFIPVRDHVIVLGEVEEIVEGLSVRRGAEEGKEVNSLDPAELEKSEGKGIDGYQFGLVYADRRYRQLGNCIVPLHGPVRSTHEDEPVKNASSGISTLPETTNS</sequence>
<feature type="compositionally biased region" description="Polar residues" evidence="2">
    <location>
        <begin position="381"/>
        <end position="395"/>
    </location>
</feature>
<feature type="compositionally biased region" description="Basic residues" evidence="2">
    <location>
        <begin position="120"/>
        <end position="132"/>
    </location>
</feature>
<dbReference type="SMART" id="SM00903">
    <property type="entry name" value="Flavin_Reduct"/>
    <property type="match status" value="1"/>
</dbReference>
<dbReference type="Proteomes" id="UP001451303">
    <property type="component" value="Unassembled WGS sequence"/>
</dbReference>
<accession>A0ABR3CX55</accession>
<dbReference type="InterPro" id="IPR012349">
    <property type="entry name" value="Split_barrel_FMN-bd"/>
</dbReference>
<dbReference type="Gene3D" id="2.30.110.10">
    <property type="entry name" value="Electron Transport, Fmn-binding Protein, Chain A"/>
    <property type="match status" value="1"/>
</dbReference>
<name>A0ABR3CX55_NEUIN</name>
<dbReference type="PANTHER" id="PTHR30466:SF1">
    <property type="entry name" value="FMN REDUCTASE (NADH) RUTF"/>
    <property type="match status" value="1"/>
</dbReference>
<feature type="domain" description="Flavin reductase like" evidence="3">
    <location>
        <begin position="143"/>
        <end position="323"/>
    </location>
</feature>
<evidence type="ECO:0000313" key="4">
    <source>
        <dbReference type="EMBL" id="KAL0465019.1"/>
    </source>
</evidence>
<evidence type="ECO:0000256" key="1">
    <source>
        <dbReference type="ARBA" id="ARBA00023002"/>
    </source>
</evidence>
<evidence type="ECO:0000259" key="3">
    <source>
        <dbReference type="SMART" id="SM00903"/>
    </source>
</evidence>
<feature type="region of interest" description="Disordered" evidence="2">
    <location>
        <begin position="370"/>
        <end position="395"/>
    </location>
</feature>
<reference evidence="4 5" key="1">
    <citation type="submission" date="2023-09" db="EMBL/GenBank/DDBJ databases">
        <title>Multi-omics analysis of a traditional fermented food reveals byproduct-associated fungal strains for waste-to-food upcycling.</title>
        <authorList>
            <consortium name="Lawrence Berkeley National Laboratory"/>
            <person name="Rekdal V.M."/>
            <person name="Villalobos-Escobedo J.M."/>
            <person name="Rodriguez-Valeron N."/>
            <person name="Garcia M.O."/>
            <person name="Vasquez D.P."/>
            <person name="Damayanti I."/>
            <person name="Sorensen P.M."/>
            <person name="Baidoo E.E."/>
            <person name="De Carvalho A.C."/>
            <person name="Riley R."/>
            <person name="Lipzen A."/>
            <person name="He G."/>
            <person name="Yan M."/>
            <person name="Haridas S."/>
            <person name="Daum C."/>
            <person name="Yoshinaga Y."/>
            <person name="Ng V."/>
            <person name="Grigoriev I.V."/>
            <person name="Munk R."/>
            <person name="Nuraida L."/>
            <person name="Wijaya C.H."/>
            <person name="Morales P.-C."/>
            <person name="Keasling J.D."/>
        </authorList>
    </citation>
    <scope>NUCLEOTIDE SEQUENCE [LARGE SCALE GENOMIC DNA]</scope>
    <source>
        <strain evidence="4 5">FGSC 2613</strain>
    </source>
</reference>
<comment type="caution">
    <text evidence="4">The sequence shown here is derived from an EMBL/GenBank/DDBJ whole genome shotgun (WGS) entry which is preliminary data.</text>
</comment>
<proteinExistence type="predicted"/>
<dbReference type="PANTHER" id="PTHR30466">
    <property type="entry name" value="FLAVIN REDUCTASE"/>
    <property type="match status" value="1"/>
</dbReference>
<protein>
    <submittedName>
        <fullName evidence="4">Flavin reductase like domain-containing protein</fullName>
    </submittedName>
</protein>
<dbReference type="InterPro" id="IPR002563">
    <property type="entry name" value="Flavin_Rdtase-like_dom"/>
</dbReference>
<dbReference type="InterPro" id="IPR050268">
    <property type="entry name" value="NADH-dep_flavin_reductase"/>
</dbReference>
<evidence type="ECO:0000256" key="2">
    <source>
        <dbReference type="SAM" id="MobiDB-lite"/>
    </source>
</evidence>